<dbReference type="InterPro" id="IPR013328">
    <property type="entry name" value="6PGD_dom2"/>
</dbReference>
<accession>A0A7W6ML01</accession>
<dbReference type="GO" id="GO:0019594">
    <property type="term" value="P:mannitol metabolic process"/>
    <property type="evidence" value="ECO:0007669"/>
    <property type="project" value="InterPro"/>
</dbReference>
<protein>
    <submittedName>
        <fullName evidence="5">Mannitol 2-dehydrogenase</fullName>
        <ecNumber evidence="5">1.1.1.67</ecNumber>
    </submittedName>
</protein>
<dbReference type="GO" id="GO:0050086">
    <property type="term" value="F:mannitol 2-dehydrogenase activity"/>
    <property type="evidence" value="ECO:0007669"/>
    <property type="project" value="UniProtKB-EC"/>
</dbReference>
<dbReference type="InterPro" id="IPR000669">
    <property type="entry name" value="Mannitol_DH"/>
</dbReference>
<dbReference type="PRINTS" id="PR00084">
    <property type="entry name" value="MTLDHDRGNASE"/>
</dbReference>
<dbReference type="Pfam" id="PF01232">
    <property type="entry name" value="Mannitol_dh"/>
    <property type="match status" value="1"/>
</dbReference>
<dbReference type="InterPro" id="IPR013131">
    <property type="entry name" value="Mannitol_DH_N"/>
</dbReference>
<dbReference type="PANTHER" id="PTHR43362">
    <property type="entry name" value="MANNITOL DEHYDROGENASE DSF1-RELATED"/>
    <property type="match status" value="1"/>
</dbReference>
<proteinExistence type="predicted"/>
<evidence type="ECO:0000256" key="1">
    <source>
        <dbReference type="ARBA" id="ARBA00023002"/>
    </source>
</evidence>
<dbReference type="InterPro" id="IPR013118">
    <property type="entry name" value="Mannitol_DH_C"/>
</dbReference>
<dbReference type="SUPFAM" id="SSF51735">
    <property type="entry name" value="NAD(P)-binding Rossmann-fold domains"/>
    <property type="match status" value="1"/>
</dbReference>
<dbReference type="Proteomes" id="UP000542776">
    <property type="component" value="Unassembled WGS sequence"/>
</dbReference>
<dbReference type="EMBL" id="JACIEK010000009">
    <property type="protein sequence ID" value="MBB3999388.1"/>
    <property type="molecule type" value="Genomic_DNA"/>
</dbReference>
<comment type="caution">
    <text evidence="5">The sequence shown here is derived from an EMBL/GenBank/DDBJ whole genome shotgun (WGS) entry which is preliminary data.</text>
</comment>
<dbReference type="PANTHER" id="PTHR43362:SF1">
    <property type="entry name" value="MANNITOL DEHYDROGENASE 2-RELATED"/>
    <property type="match status" value="1"/>
</dbReference>
<dbReference type="Gene3D" id="3.40.50.720">
    <property type="entry name" value="NAD(P)-binding Rossmann-like Domain"/>
    <property type="match status" value="1"/>
</dbReference>
<dbReference type="EC" id="1.1.1.67" evidence="5"/>
<sequence>MTDVSNATLKELGERVAVPAYDRSGLRSGLVHIGVGNFHRAHQCVYLDDLFATGTGHEWGVTGLSVRSEDKALRDDLTAQDGLYTVTEVDEGVSRTRVVGSILRFVEPGDRAGMLAALTAPETRIVSLTITEGGYYMNGDTPDLSHPDLAADAADLSAPKTVFGLVLAAIRARRDAGIASFTVLSCDNLPHNGVLTRRLVEGLAERVDADLAAFVGREIAFPNSMVDRITPATHPSQIDALARDHAISDRRPVFCEPFRQWVIEDRFSSGRPALETVGVTFVEDVTPYELMKLRILNAGHATIAYPAALVGLTYAHEAMRDPLILRFFERVETGYLLPASPEIEGVSREDYLATVAHRFANPAIGDTIRRLALDGSNRQPKFVLPAVRELRARGDDVSGLALVGALWCRYCEGTMEDGTVVEPNDPNWDQLQSAAKAARSEPRRFLEQRVIFGDLVDDAVYAGLFSDHLASLWSRGVRPTLTAFLEAPQG</sequence>
<dbReference type="RefSeq" id="WP_183200926.1">
    <property type="nucleotide sequence ID" value="NZ_JACIEK010000009.1"/>
</dbReference>
<dbReference type="InterPro" id="IPR023027">
    <property type="entry name" value="Mannitol_DH_CS"/>
</dbReference>
<dbReference type="Gene3D" id="1.10.1040.10">
    <property type="entry name" value="N-(1-d-carboxylethyl)-l-norvaline Dehydrogenase, domain 2"/>
    <property type="match status" value="1"/>
</dbReference>
<dbReference type="AlphaFoldDB" id="A0A7W6ML01"/>
<feature type="domain" description="Mannitol dehydrogenase N-terminal" evidence="3">
    <location>
        <begin position="30"/>
        <end position="275"/>
    </location>
</feature>
<evidence type="ECO:0000313" key="5">
    <source>
        <dbReference type="EMBL" id="MBB3999388.1"/>
    </source>
</evidence>
<dbReference type="InterPro" id="IPR036291">
    <property type="entry name" value="NAD(P)-bd_dom_sf"/>
</dbReference>
<dbReference type="InterPro" id="IPR008927">
    <property type="entry name" value="6-PGluconate_DH-like_C_sf"/>
</dbReference>
<feature type="domain" description="Mannitol dehydrogenase C-terminal" evidence="4">
    <location>
        <begin position="284"/>
        <end position="462"/>
    </location>
</feature>
<dbReference type="InterPro" id="IPR050988">
    <property type="entry name" value="Mannitol_DH/Oxidoreductase"/>
</dbReference>
<evidence type="ECO:0000259" key="3">
    <source>
        <dbReference type="Pfam" id="PF01232"/>
    </source>
</evidence>
<keyword evidence="6" id="KW-1185">Reference proteome</keyword>
<evidence type="ECO:0000259" key="4">
    <source>
        <dbReference type="Pfam" id="PF08125"/>
    </source>
</evidence>
<keyword evidence="2" id="KW-0520">NAD</keyword>
<name>A0A7W6ML01_9HYPH</name>
<reference evidence="5 6" key="1">
    <citation type="submission" date="2020-08" db="EMBL/GenBank/DDBJ databases">
        <title>Genomic Encyclopedia of Type Strains, Phase IV (KMG-IV): sequencing the most valuable type-strain genomes for metagenomic binning, comparative biology and taxonomic classification.</title>
        <authorList>
            <person name="Goeker M."/>
        </authorList>
    </citation>
    <scope>NUCLEOTIDE SEQUENCE [LARGE SCALE GENOMIC DNA]</scope>
    <source>
        <strain evidence="5 6">DSM 102238</strain>
    </source>
</reference>
<dbReference type="PROSITE" id="PS00974">
    <property type="entry name" value="MANNITOL_DHGENASE"/>
    <property type="match status" value="1"/>
</dbReference>
<evidence type="ECO:0000313" key="6">
    <source>
        <dbReference type="Proteomes" id="UP000542776"/>
    </source>
</evidence>
<dbReference type="Pfam" id="PF08125">
    <property type="entry name" value="Mannitol_dh_C"/>
    <property type="match status" value="1"/>
</dbReference>
<organism evidence="5 6">
    <name type="scientific">Aureimonas pseudogalii</name>
    <dbReference type="NCBI Taxonomy" id="1744844"/>
    <lineage>
        <taxon>Bacteria</taxon>
        <taxon>Pseudomonadati</taxon>
        <taxon>Pseudomonadota</taxon>
        <taxon>Alphaproteobacteria</taxon>
        <taxon>Hyphomicrobiales</taxon>
        <taxon>Aurantimonadaceae</taxon>
        <taxon>Aureimonas</taxon>
    </lineage>
</organism>
<keyword evidence="1 5" id="KW-0560">Oxidoreductase</keyword>
<evidence type="ECO:0000256" key="2">
    <source>
        <dbReference type="ARBA" id="ARBA00023027"/>
    </source>
</evidence>
<dbReference type="SUPFAM" id="SSF48179">
    <property type="entry name" value="6-phosphogluconate dehydrogenase C-terminal domain-like"/>
    <property type="match status" value="1"/>
</dbReference>
<gene>
    <name evidence="5" type="ORF">GGR04_003257</name>
</gene>